<evidence type="ECO:0000313" key="3">
    <source>
        <dbReference type="Proteomes" id="UP000195772"/>
    </source>
</evidence>
<name>A0A1Y3QQS8_9BACT</name>
<dbReference type="AlphaFoldDB" id="A0A1Y3QQS8"/>
<dbReference type="EMBL" id="NFHB01000010">
    <property type="protein sequence ID" value="OUN02051.1"/>
    <property type="molecule type" value="Genomic_DNA"/>
</dbReference>
<comment type="caution">
    <text evidence="2">The sequence shown here is derived from an EMBL/GenBank/DDBJ whole genome shotgun (WGS) entry which is preliminary data.</text>
</comment>
<proteinExistence type="predicted"/>
<feature type="compositionally biased region" description="Gly residues" evidence="1">
    <location>
        <begin position="214"/>
        <end position="247"/>
    </location>
</feature>
<sequence>MLPDWEGAEQSSNKRIACVDVPAQTGSEFLIKRRRADGTFYGVRAYGKLLVVKSMQTDSLSTYMRYLVPDEIYATFYDGDLSNLFANCEDRGDYCGLELYTTLDGAVVAAARYYEGTLLASVFICDTRMSEFERSWRLRNLLAGVYINRRIVGPTRMTDDWDFGGKTCFYDSRGTLYYVDYIDGVGYATVDVDGTRGPCIDGIEDVNHLGGGFPGGGNNDAGNSGNAGGTGEAGDTGGGSGGTGGTINGNTATSGNSGSDIPVGGDDEQNIGGTDLLPGLVNPLPDQEPLLDLRCPVCGKHPCICIKEVDCENLAPLAGDNSVATSSLYNEVTGLAQFSEFLNAVAGSSVEHGTTGYRDADGALQLMMPYTDGQTNSVQVAWNPDASNVVFIHNHPRGTACSSTDVVKLIEFREKYDSSLRSVYVVTAINIYVLYVYDETRAHNFYNSGAFLGFMRLYQDAEKCLLDQGYDYYNARLYAIAYLLEKHNTGIAILSQSGTDSYFHQHKTVAGKEITSLPVQVITYKCK</sequence>
<feature type="region of interest" description="Disordered" evidence="1">
    <location>
        <begin position="214"/>
        <end position="280"/>
    </location>
</feature>
<gene>
    <name evidence="2" type="ORF">B5G41_13340</name>
</gene>
<evidence type="ECO:0000256" key="1">
    <source>
        <dbReference type="SAM" id="MobiDB-lite"/>
    </source>
</evidence>
<feature type="compositionally biased region" description="Low complexity" evidence="1">
    <location>
        <begin position="248"/>
        <end position="260"/>
    </location>
</feature>
<evidence type="ECO:0000313" key="2">
    <source>
        <dbReference type="EMBL" id="OUN02051.1"/>
    </source>
</evidence>
<protein>
    <submittedName>
        <fullName evidence="2">Uncharacterized protein</fullName>
    </submittedName>
</protein>
<organism evidence="2 3">
    <name type="scientific">Alistipes onderdonkii</name>
    <dbReference type="NCBI Taxonomy" id="328813"/>
    <lineage>
        <taxon>Bacteria</taxon>
        <taxon>Pseudomonadati</taxon>
        <taxon>Bacteroidota</taxon>
        <taxon>Bacteroidia</taxon>
        <taxon>Bacteroidales</taxon>
        <taxon>Rikenellaceae</taxon>
        <taxon>Alistipes</taxon>
    </lineage>
</organism>
<reference evidence="3" key="1">
    <citation type="submission" date="2017-04" db="EMBL/GenBank/DDBJ databases">
        <title>Function of individual gut microbiota members based on whole genome sequencing of pure cultures obtained from chicken caecum.</title>
        <authorList>
            <person name="Medvecky M."/>
            <person name="Cejkova D."/>
            <person name="Polansky O."/>
            <person name="Karasova D."/>
            <person name="Kubasova T."/>
            <person name="Cizek A."/>
            <person name="Rychlik I."/>
        </authorList>
    </citation>
    <scope>NUCLEOTIDE SEQUENCE [LARGE SCALE GENOMIC DNA]</scope>
    <source>
        <strain evidence="3">An90</strain>
    </source>
</reference>
<dbReference type="Proteomes" id="UP000195772">
    <property type="component" value="Unassembled WGS sequence"/>
</dbReference>
<accession>A0A1Y3QQS8</accession>